<evidence type="ECO:0000313" key="2">
    <source>
        <dbReference type="EMBL" id="JAH14627.1"/>
    </source>
</evidence>
<feature type="region of interest" description="Disordered" evidence="1">
    <location>
        <begin position="1"/>
        <end position="20"/>
    </location>
</feature>
<dbReference type="EMBL" id="GBXM01093950">
    <property type="protein sequence ID" value="JAH14627.1"/>
    <property type="molecule type" value="Transcribed_RNA"/>
</dbReference>
<proteinExistence type="predicted"/>
<name>A0A0E9QDN9_ANGAN</name>
<feature type="compositionally biased region" description="Pro residues" evidence="1">
    <location>
        <begin position="7"/>
        <end position="20"/>
    </location>
</feature>
<accession>A0A0E9QDN9</accession>
<evidence type="ECO:0000256" key="1">
    <source>
        <dbReference type="SAM" id="MobiDB-lite"/>
    </source>
</evidence>
<reference evidence="2" key="1">
    <citation type="submission" date="2014-11" db="EMBL/GenBank/DDBJ databases">
        <authorList>
            <person name="Amaro Gonzalez C."/>
        </authorList>
    </citation>
    <scope>NUCLEOTIDE SEQUENCE</scope>
</reference>
<reference evidence="2" key="2">
    <citation type="journal article" date="2015" name="Fish Shellfish Immunol.">
        <title>Early steps in the European eel (Anguilla anguilla)-Vibrio vulnificus interaction in the gills: Role of the RtxA13 toxin.</title>
        <authorList>
            <person name="Callol A."/>
            <person name="Pajuelo D."/>
            <person name="Ebbesson L."/>
            <person name="Teles M."/>
            <person name="MacKenzie S."/>
            <person name="Amaro C."/>
        </authorList>
    </citation>
    <scope>NUCLEOTIDE SEQUENCE</scope>
</reference>
<dbReference type="AlphaFoldDB" id="A0A0E9QDN9"/>
<protein>
    <submittedName>
        <fullName evidence="2">Uncharacterized protein</fullName>
    </submittedName>
</protein>
<organism evidence="2">
    <name type="scientific">Anguilla anguilla</name>
    <name type="common">European freshwater eel</name>
    <name type="synonym">Muraena anguilla</name>
    <dbReference type="NCBI Taxonomy" id="7936"/>
    <lineage>
        <taxon>Eukaryota</taxon>
        <taxon>Metazoa</taxon>
        <taxon>Chordata</taxon>
        <taxon>Craniata</taxon>
        <taxon>Vertebrata</taxon>
        <taxon>Euteleostomi</taxon>
        <taxon>Actinopterygii</taxon>
        <taxon>Neopterygii</taxon>
        <taxon>Teleostei</taxon>
        <taxon>Anguilliformes</taxon>
        <taxon>Anguillidae</taxon>
        <taxon>Anguilla</taxon>
    </lineage>
</organism>
<sequence length="20" mass="2231">MLKLAPLFPPAYHPPPPSRT</sequence>